<accession>A0AAN8REE9</accession>
<dbReference type="AlphaFoldDB" id="A0AAN8REE9"/>
<feature type="region of interest" description="Disordered" evidence="1">
    <location>
        <begin position="227"/>
        <end position="248"/>
    </location>
</feature>
<keyword evidence="3" id="KW-1185">Reference proteome</keyword>
<gene>
    <name evidence="2" type="ORF">TWF718_005741</name>
</gene>
<dbReference type="Proteomes" id="UP001313282">
    <property type="component" value="Unassembled WGS sequence"/>
</dbReference>
<evidence type="ECO:0000256" key="1">
    <source>
        <dbReference type="SAM" id="MobiDB-lite"/>
    </source>
</evidence>
<name>A0AAN8REE9_9PEZI</name>
<dbReference type="EMBL" id="JAVHNR010000003">
    <property type="protein sequence ID" value="KAK6347921.1"/>
    <property type="molecule type" value="Genomic_DNA"/>
</dbReference>
<reference evidence="2 3" key="1">
    <citation type="submission" date="2019-10" db="EMBL/GenBank/DDBJ databases">
        <authorList>
            <person name="Palmer J.M."/>
        </authorList>
    </citation>
    <scope>NUCLEOTIDE SEQUENCE [LARGE SCALE GENOMIC DNA]</scope>
    <source>
        <strain evidence="2 3">TWF718</strain>
    </source>
</reference>
<organism evidence="2 3">
    <name type="scientific">Orbilia javanica</name>
    <dbReference type="NCBI Taxonomy" id="47235"/>
    <lineage>
        <taxon>Eukaryota</taxon>
        <taxon>Fungi</taxon>
        <taxon>Dikarya</taxon>
        <taxon>Ascomycota</taxon>
        <taxon>Pezizomycotina</taxon>
        <taxon>Orbiliomycetes</taxon>
        <taxon>Orbiliales</taxon>
        <taxon>Orbiliaceae</taxon>
        <taxon>Orbilia</taxon>
    </lineage>
</organism>
<proteinExistence type="predicted"/>
<protein>
    <submittedName>
        <fullName evidence="2">Uncharacterized protein</fullName>
    </submittedName>
</protein>
<comment type="caution">
    <text evidence="2">The sequence shown here is derived from an EMBL/GenBank/DDBJ whole genome shotgun (WGS) entry which is preliminary data.</text>
</comment>
<sequence length="269" mass="30778">MPSKASAKAKARLTPSPTPENLENSMEKVSQKTIRLRYIRDGAAQVLSGTLMRPVDPKEVNFTRYNQKGYNWFLAITTVLNKKTGTRITTEYELPEWTREQMWLWKSHQSVRMIEWLDSELLKAEIIDGNKRIVRDNQLEDDAGTKEIEAMHMAEQVGKEFIQEVCITVYTEREKKALKNPWIQPPATVKEPASEFLAWMTGSTDQRIARKMNKKYLGVRNRDGERDGGFHISRGGFGGGPVITEAPTDEATMFDQQMVEDTQEDMDSS</sequence>
<feature type="region of interest" description="Disordered" evidence="1">
    <location>
        <begin position="1"/>
        <end position="27"/>
    </location>
</feature>
<evidence type="ECO:0000313" key="2">
    <source>
        <dbReference type="EMBL" id="KAK6347921.1"/>
    </source>
</evidence>
<evidence type="ECO:0000313" key="3">
    <source>
        <dbReference type="Proteomes" id="UP001313282"/>
    </source>
</evidence>